<dbReference type="Proteomes" id="UP000265618">
    <property type="component" value="Unassembled WGS sequence"/>
</dbReference>
<evidence type="ECO:0000313" key="3">
    <source>
        <dbReference type="Proteomes" id="UP000265618"/>
    </source>
</evidence>
<evidence type="ECO:0000256" key="1">
    <source>
        <dbReference type="SAM" id="MobiDB-lite"/>
    </source>
</evidence>
<sequence length="261" mass="27434">MSLVVVYCCRSVPYLSAPRLQLCHSQQTDSWSANSPAYVYDLVPLGGNAGARSFYHLELCVPGTQPDSHMPCLPFPQALISAKRQVSASPAPQGGNGGTPHGASEDAGGYPALSYRVLAHDSRVGGPVYVSPPSVHTLGRPSLSYVSPDNLGSPLPFLSSYLPSCLSVSVWQGVRDILLMVRGLSQAECGRVAREMEMQTADGLASWLGEGQGPTAISSAISSGRRIIAIALILRGQDVPALGTLLQAHTQGKGRGAVDNR</sequence>
<accession>A0A9K3D0C4</accession>
<comment type="caution">
    <text evidence="2">The sequence shown here is derived from an EMBL/GenBank/DDBJ whole genome shotgun (WGS) entry which is preliminary data.</text>
</comment>
<protein>
    <submittedName>
        <fullName evidence="2">Uncharacterized protein</fullName>
    </submittedName>
</protein>
<evidence type="ECO:0000313" key="2">
    <source>
        <dbReference type="EMBL" id="GIQ84904.1"/>
    </source>
</evidence>
<dbReference type="AlphaFoldDB" id="A0A9K3D0C4"/>
<reference evidence="2 3" key="1">
    <citation type="journal article" date="2018" name="PLoS ONE">
        <title>The draft genome of Kipferlia bialata reveals reductive genome evolution in fornicate parasites.</title>
        <authorList>
            <person name="Tanifuji G."/>
            <person name="Takabayashi S."/>
            <person name="Kume K."/>
            <person name="Takagi M."/>
            <person name="Nakayama T."/>
            <person name="Kamikawa R."/>
            <person name="Inagaki Y."/>
            <person name="Hashimoto T."/>
        </authorList>
    </citation>
    <scope>NUCLEOTIDE SEQUENCE [LARGE SCALE GENOMIC DNA]</scope>
    <source>
        <strain evidence="2">NY0173</strain>
    </source>
</reference>
<name>A0A9K3D0C4_9EUKA</name>
<proteinExistence type="predicted"/>
<keyword evidence="3" id="KW-1185">Reference proteome</keyword>
<gene>
    <name evidence="2" type="ORF">KIPB_006487</name>
</gene>
<feature type="region of interest" description="Disordered" evidence="1">
    <location>
        <begin position="86"/>
        <end position="106"/>
    </location>
</feature>
<dbReference type="EMBL" id="BDIP01001670">
    <property type="protein sequence ID" value="GIQ84904.1"/>
    <property type="molecule type" value="Genomic_DNA"/>
</dbReference>
<organism evidence="2 3">
    <name type="scientific">Kipferlia bialata</name>
    <dbReference type="NCBI Taxonomy" id="797122"/>
    <lineage>
        <taxon>Eukaryota</taxon>
        <taxon>Metamonada</taxon>
        <taxon>Carpediemonas-like organisms</taxon>
        <taxon>Kipferlia</taxon>
    </lineage>
</organism>